<dbReference type="OrthoDB" id="3041043at2759"/>
<proteinExistence type="predicted"/>
<dbReference type="STRING" id="47427.A0A2H3CZ49"/>
<sequence>TGALISGSSVLTFFTEVTYADSDLNVYVEHNKCECFIDFLLDQGYTYDPNKYTSPTPDDQLIPPTPSNYLRVEFDMPTYDSESVLFVYNFKKEDTGQVVQIIATSHCPLNTILNFHSHESSLCRNVINHLIFSRSLCHEFYQ</sequence>
<organism evidence="1 2">
    <name type="scientific">Armillaria gallica</name>
    <name type="common">Bulbous honey fungus</name>
    <name type="synonym">Armillaria bulbosa</name>
    <dbReference type="NCBI Taxonomy" id="47427"/>
    <lineage>
        <taxon>Eukaryota</taxon>
        <taxon>Fungi</taxon>
        <taxon>Dikarya</taxon>
        <taxon>Basidiomycota</taxon>
        <taxon>Agaricomycotina</taxon>
        <taxon>Agaricomycetes</taxon>
        <taxon>Agaricomycetidae</taxon>
        <taxon>Agaricales</taxon>
        <taxon>Marasmiineae</taxon>
        <taxon>Physalacriaceae</taxon>
        <taxon>Armillaria</taxon>
    </lineage>
</organism>
<evidence type="ECO:0000313" key="1">
    <source>
        <dbReference type="EMBL" id="PBK86764.1"/>
    </source>
</evidence>
<name>A0A2H3CZ49_ARMGA</name>
<dbReference type="AlphaFoldDB" id="A0A2H3CZ49"/>
<gene>
    <name evidence="1" type="ORF">ARMGADRAFT_940167</name>
</gene>
<accession>A0A2H3CZ49</accession>
<keyword evidence="2" id="KW-1185">Reference proteome</keyword>
<reference evidence="2" key="1">
    <citation type="journal article" date="2017" name="Nat. Ecol. Evol.">
        <title>Genome expansion and lineage-specific genetic innovations in the forest pathogenic fungi Armillaria.</title>
        <authorList>
            <person name="Sipos G."/>
            <person name="Prasanna A.N."/>
            <person name="Walter M.C."/>
            <person name="O'Connor E."/>
            <person name="Balint B."/>
            <person name="Krizsan K."/>
            <person name="Kiss B."/>
            <person name="Hess J."/>
            <person name="Varga T."/>
            <person name="Slot J."/>
            <person name="Riley R."/>
            <person name="Boka B."/>
            <person name="Rigling D."/>
            <person name="Barry K."/>
            <person name="Lee J."/>
            <person name="Mihaltcheva S."/>
            <person name="LaButti K."/>
            <person name="Lipzen A."/>
            <person name="Waldron R."/>
            <person name="Moloney N.M."/>
            <person name="Sperisen C."/>
            <person name="Kredics L."/>
            <person name="Vagvoelgyi C."/>
            <person name="Patrignani A."/>
            <person name="Fitzpatrick D."/>
            <person name="Nagy I."/>
            <person name="Doyle S."/>
            <person name="Anderson J.B."/>
            <person name="Grigoriev I.V."/>
            <person name="Gueldener U."/>
            <person name="Muensterkoetter M."/>
            <person name="Nagy L.G."/>
        </authorList>
    </citation>
    <scope>NUCLEOTIDE SEQUENCE [LARGE SCALE GENOMIC DNA]</scope>
    <source>
        <strain evidence="2">Ar21-2</strain>
    </source>
</reference>
<evidence type="ECO:0000313" key="2">
    <source>
        <dbReference type="Proteomes" id="UP000217790"/>
    </source>
</evidence>
<protein>
    <submittedName>
        <fullName evidence="1">Uncharacterized protein</fullName>
    </submittedName>
</protein>
<feature type="non-terminal residue" evidence="1">
    <location>
        <position position="1"/>
    </location>
</feature>
<dbReference type="InParanoid" id="A0A2H3CZ49"/>
<dbReference type="EMBL" id="KZ293682">
    <property type="protein sequence ID" value="PBK86764.1"/>
    <property type="molecule type" value="Genomic_DNA"/>
</dbReference>
<dbReference type="Proteomes" id="UP000217790">
    <property type="component" value="Unassembled WGS sequence"/>
</dbReference>